<evidence type="ECO:0000313" key="12">
    <source>
        <dbReference type="Proteomes" id="UP001332192"/>
    </source>
</evidence>
<reference evidence="11 12" key="1">
    <citation type="journal article" date="2024" name="Front. Microbiol.">
        <title>Novel thermophilic genera Geochorda gen. nov. and Carboxydochorda gen. nov. from the deep terrestrial subsurface reveal the ecophysiological diversity in the class Limnochordia.</title>
        <authorList>
            <person name="Karnachuk O.V."/>
            <person name="Lukina A.P."/>
            <person name="Avakyan M.R."/>
            <person name="Kadnikov V.V."/>
            <person name="Begmatov S."/>
            <person name="Beletsky A.V."/>
            <person name="Vlasova K.G."/>
            <person name="Novikov A.A."/>
            <person name="Shcherbakova V.A."/>
            <person name="Mardanov A.V."/>
            <person name="Ravin N.V."/>
        </authorList>
    </citation>
    <scope>NUCLEOTIDE SEQUENCE [LARGE SCALE GENOMIC DNA]</scope>
    <source>
        <strain evidence="11 12">L945</strain>
    </source>
</reference>
<feature type="active site" description="Acyl-ester intermediate" evidence="8">
    <location>
        <position position="201"/>
    </location>
</feature>
<evidence type="ECO:0000256" key="1">
    <source>
        <dbReference type="ARBA" id="ARBA00008069"/>
    </source>
</evidence>
<comment type="catalytic activity">
    <reaction evidence="7 8">
        <text>L-glutamyl-tRNA(Gln) + L-glutamine + ATP + H2O = L-glutaminyl-tRNA(Gln) + L-glutamate + ADP + phosphate + H(+)</text>
        <dbReference type="Rhea" id="RHEA:17521"/>
        <dbReference type="Rhea" id="RHEA-COMP:9681"/>
        <dbReference type="Rhea" id="RHEA-COMP:9684"/>
        <dbReference type="ChEBI" id="CHEBI:15377"/>
        <dbReference type="ChEBI" id="CHEBI:15378"/>
        <dbReference type="ChEBI" id="CHEBI:29985"/>
        <dbReference type="ChEBI" id="CHEBI:30616"/>
        <dbReference type="ChEBI" id="CHEBI:43474"/>
        <dbReference type="ChEBI" id="CHEBI:58359"/>
        <dbReference type="ChEBI" id="CHEBI:78520"/>
        <dbReference type="ChEBI" id="CHEBI:78521"/>
        <dbReference type="ChEBI" id="CHEBI:456216"/>
        <dbReference type="EC" id="6.3.5.7"/>
    </reaction>
</comment>
<dbReference type="SUPFAM" id="SSF75304">
    <property type="entry name" value="Amidase signature (AS) enzymes"/>
    <property type="match status" value="1"/>
</dbReference>
<dbReference type="PROSITE" id="PS00571">
    <property type="entry name" value="AMIDASES"/>
    <property type="match status" value="1"/>
</dbReference>
<feature type="domain" description="Amidase" evidence="10">
    <location>
        <begin position="28"/>
        <end position="489"/>
    </location>
</feature>
<evidence type="ECO:0000256" key="3">
    <source>
        <dbReference type="ARBA" id="ARBA00022741"/>
    </source>
</evidence>
<dbReference type="Gene3D" id="3.90.1300.10">
    <property type="entry name" value="Amidase signature (AS) domain"/>
    <property type="match status" value="1"/>
</dbReference>
<dbReference type="PANTHER" id="PTHR11895">
    <property type="entry name" value="TRANSAMIDASE"/>
    <property type="match status" value="1"/>
</dbReference>
<keyword evidence="2 8" id="KW-0436">Ligase</keyword>
<dbReference type="InterPro" id="IPR036928">
    <property type="entry name" value="AS_sf"/>
</dbReference>
<comment type="subunit">
    <text evidence="8">Heterotrimer of A, B and C subunits.</text>
</comment>
<evidence type="ECO:0000256" key="4">
    <source>
        <dbReference type="ARBA" id="ARBA00022840"/>
    </source>
</evidence>
<sequence>MADPSSLVFASIRELAGLLRRGEVTARELAEAHLRQIERVDPSVGAYLTVVADRALAQAGAADEQLRRLRQEPRSQTASSPSGLQSSAGGPELLLGIPWACKDVLCTAGVRTTCGSKMLEQFVPPYSATAVRRLDERGAVMLGKVNMDEFAMGSSTENSALGVTRNPWDLSRVPGGSSGGSAAAVAAGEAVFSLGSDTGGSVRLPAAYCGVVGLKPTYGSVSRYGLIAFASSLDQVGPLARTVEDAALVYEAIAGHDPLDSTSAPRPPEPVLRTLEEGVKGLRLGLSPDYFGEGLDGEVREAVMGAVRRLEREGAQIVEVRIPHLAYALPVYYIIAPSEASSNLARYDGVRYGLRVPGDDIVQQFSKTRREGFGPEVKRRIMLGTYALSAGYYEAFYLKAQKVRTLIRRDFEAAFARVDALITPVAPTVAFRMGEKVEDPLQMYLTDIYTLSVNLAGLPGVSVPCGFSSQGLPIGLQVIGPAFGEPQILRVARAVEETSGVRGARPRVAVGDAR</sequence>
<dbReference type="InterPro" id="IPR020556">
    <property type="entry name" value="Amidase_CS"/>
</dbReference>
<keyword evidence="4 8" id="KW-0067">ATP-binding</keyword>
<organism evidence="11 12">
    <name type="scientific">Carboxydichorda subterranea</name>
    <dbReference type="NCBI Taxonomy" id="3109565"/>
    <lineage>
        <taxon>Bacteria</taxon>
        <taxon>Bacillati</taxon>
        <taxon>Bacillota</taxon>
        <taxon>Limnochordia</taxon>
        <taxon>Limnochordales</taxon>
        <taxon>Geochordaceae</taxon>
        <taxon>Carboxydichorda</taxon>
    </lineage>
</organism>
<feature type="active site" description="Charge relay system" evidence="8">
    <location>
        <position position="102"/>
    </location>
</feature>
<evidence type="ECO:0000256" key="2">
    <source>
        <dbReference type="ARBA" id="ARBA00022598"/>
    </source>
</evidence>
<dbReference type="InterPro" id="IPR004412">
    <property type="entry name" value="GatA"/>
</dbReference>
<keyword evidence="5 8" id="KW-0648">Protein biosynthesis</keyword>
<proteinExistence type="inferred from homology"/>
<evidence type="ECO:0000259" key="10">
    <source>
        <dbReference type="Pfam" id="PF01425"/>
    </source>
</evidence>
<dbReference type="Pfam" id="PF01425">
    <property type="entry name" value="Amidase"/>
    <property type="match status" value="1"/>
</dbReference>
<protein>
    <recommendedName>
        <fullName evidence="8">Glutamyl-tRNA(Gln) amidotransferase subunit A</fullName>
        <shortName evidence="8">Glu-ADT subunit A</shortName>
        <ecNumber evidence="8">6.3.5.7</ecNumber>
    </recommendedName>
</protein>
<dbReference type="InterPro" id="IPR000120">
    <property type="entry name" value="Amidase"/>
</dbReference>
<feature type="compositionally biased region" description="Polar residues" evidence="9">
    <location>
        <begin position="74"/>
        <end position="88"/>
    </location>
</feature>
<evidence type="ECO:0000256" key="5">
    <source>
        <dbReference type="ARBA" id="ARBA00022917"/>
    </source>
</evidence>
<keyword evidence="3 8" id="KW-0547">Nucleotide-binding</keyword>
<accession>A0ABZ1BU70</accession>
<dbReference type="HAMAP" id="MF_00120">
    <property type="entry name" value="GatA"/>
    <property type="match status" value="1"/>
</dbReference>
<evidence type="ECO:0000256" key="8">
    <source>
        <dbReference type="HAMAP-Rule" id="MF_00120"/>
    </source>
</evidence>
<dbReference type="Proteomes" id="UP001332192">
    <property type="component" value="Chromosome"/>
</dbReference>
<evidence type="ECO:0000256" key="7">
    <source>
        <dbReference type="ARBA" id="ARBA00047407"/>
    </source>
</evidence>
<dbReference type="NCBIfam" id="TIGR00132">
    <property type="entry name" value="gatA"/>
    <property type="match status" value="1"/>
</dbReference>
<dbReference type="InterPro" id="IPR023631">
    <property type="entry name" value="Amidase_dom"/>
</dbReference>
<dbReference type="PANTHER" id="PTHR11895:SF151">
    <property type="entry name" value="GLUTAMYL-TRNA(GLN) AMIDOTRANSFERASE SUBUNIT A"/>
    <property type="match status" value="1"/>
</dbReference>
<dbReference type="EC" id="6.3.5.7" evidence="8"/>
<comment type="function">
    <text evidence="6 8">Allows the formation of correctly charged Gln-tRNA(Gln) through the transamidation of misacylated Glu-tRNA(Gln) in organisms which lack glutaminyl-tRNA synthetase. The reaction takes place in the presence of glutamine and ATP through an activated gamma-phospho-Glu-tRNA(Gln).</text>
</comment>
<evidence type="ECO:0000256" key="9">
    <source>
        <dbReference type="SAM" id="MobiDB-lite"/>
    </source>
</evidence>
<dbReference type="EMBL" id="CP141615">
    <property type="protein sequence ID" value="WRP16344.1"/>
    <property type="molecule type" value="Genomic_DNA"/>
</dbReference>
<keyword evidence="12" id="KW-1185">Reference proteome</keyword>
<feature type="active site" description="Charge relay system" evidence="8">
    <location>
        <position position="177"/>
    </location>
</feature>
<evidence type="ECO:0000313" key="11">
    <source>
        <dbReference type="EMBL" id="WRP16344.1"/>
    </source>
</evidence>
<dbReference type="RefSeq" id="WP_324715616.1">
    <property type="nucleotide sequence ID" value="NZ_CP141615.1"/>
</dbReference>
<feature type="region of interest" description="Disordered" evidence="9">
    <location>
        <begin position="67"/>
        <end position="89"/>
    </location>
</feature>
<comment type="similarity">
    <text evidence="1 8">Belongs to the amidase family. GatA subfamily.</text>
</comment>
<evidence type="ECO:0000256" key="6">
    <source>
        <dbReference type="ARBA" id="ARBA00025295"/>
    </source>
</evidence>
<name>A0ABZ1BU70_9FIRM</name>
<gene>
    <name evidence="8 11" type="primary">gatA</name>
    <name evidence="11" type="ORF">U7230_09565</name>
</gene>